<proteinExistence type="predicted"/>
<feature type="compositionally biased region" description="Acidic residues" evidence="1">
    <location>
        <begin position="12"/>
        <end position="26"/>
    </location>
</feature>
<protein>
    <submittedName>
        <fullName evidence="2">Uncharacterized protein</fullName>
    </submittedName>
</protein>
<feature type="region of interest" description="Disordered" evidence="1">
    <location>
        <begin position="1"/>
        <end position="49"/>
    </location>
</feature>
<reference evidence="2" key="1">
    <citation type="journal article" date="2020" name="Fungal Divers.">
        <title>Resolving the Mortierellaceae phylogeny through synthesis of multi-gene phylogenetics and phylogenomics.</title>
        <authorList>
            <person name="Vandepol N."/>
            <person name="Liber J."/>
            <person name="Desiro A."/>
            <person name="Na H."/>
            <person name="Kennedy M."/>
            <person name="Barry K."/>
            <person name="Grigoriev I.V."/>
            <person name="Miller A.N."/>
            <person name="O'Donnell K."/>
            <person name="Stajich J.E."/>
            <person name="Bonito G."/>
        </authorList>
    </citation>
    <scope>NUCLEOTIDE SEQUENCE</scope>
    <source>
        <strain evidence="2">MES-2147</strain>
    </source>
</reference>
<dbReference type="AlphaFoldDB" id="A0A9P6IJ73"/>
<feature type="compositionally biased region" description="Polar residues" evidence="1">
    <location>
        <begin position="66"/>
        <end position="79"/>
    </location>
</feature>
<evidence type="ECO:0000256" key="1">
    <source>
        <dbReference type="SAM" id="MobiDB-lite"/>
    </source>
</evidence>
<dbReference type="EMBL" id="JAAAHW010010344">
    <property type="protein sequence ID" value="KAF9927261.1"/>
    <property type="molecule type" value="Genomic_DNA"/>
</dbReference>
<name>A0A9P6IJ73_9FUNG</name>
<comment type="caution">
    <text evidence="2">The sequence shown here is derived from an EMBL/GenBank/DDBJ whole genome shotgun (WGS) entry which is preliminary data.</text>
</comment>
<feature type="region of interest" description="Disordered" evidence="1">
    <location>
        <begin position="61"/>
        <end position="81"/>
    </location>
</feature>
<organism evidence="2 3">
    <name type="scientific">Modicella reniformis</name>
    <dbReference type="NCBI Taxonomy" id="1440133"/>
    <lineage>
        <taxon>Eukaryota</taxon>
        <taxon>Fungi</taxon>
        <taxon>Fungi incertae sedis</taxon>
        <taxon>Mucoromycota</taxon>
        <taxon>Mortierellomycotina</taxon>
        <taxon>Mortierellomycetes</taxon>
        <taxon>Mortierellales</taxon>
        <taxon>Mortierellaceae</taxon>
        <taxon>Modicella</taxon>
    </lineage>
</organism>
<sequence>MNLTITQNVDKDDLDGVNDFLDEENDTNNNNNNQNKKSRAEPGPQVQVENPKAFGCTWSPEFPSTKGLQQQQPAPNQFSCAEPGPQASIQVENPNAFGCTWSPESASTRGAEILRRAEQAAVGIWGALK</sequence>
<dbReference type="Proteomes" id="UP000749646">
    <property type="component" value="Unassembled WGS sequence"/>
</dbReference>
<accession>A0A9P6IJ73</accession>
<evidence type="ECO:0000313" key="2">
    <source>
        <dbReference type="EMBL" id="KAF9927261.1"/>
    </source>
</evidence>
<keyword evidence="3" id="KW-1185">Reference proteome</keyword>
<evidence type="ECO:0000313" key="3">
    <source>
        <dbReference type="Proteomes" id="UP000749646"/>
    </source>
</evidence>
<gene>
    <name evidence="2" type="ORF">BGZ65_006882</name>
</gene>